<protein>
    <submittedName>
        <fullName evidence="1">Uncharacterized protein</fullName>
    </submittedName>
</protein>
<keyword evidence="2" id="KW-1185">Reference proteome</keyword>
<sequence length="449" mass="52110">MRAAMENNQAPFSLNYLTLNNKNNGPTYPVVIDYTVLTEFLALEKKYATDTVKLFRRNSHPLRTNHITDTSIRLLMTIGRRFNTKGHLNGVTIHNLYRLMNDEYENSCSKEQFYAEFQKFIDTGIITVSQDGVLQSFKLSAFKRDTERFIIINPVVFTKKFTDLEVAAQKLFLYVTSRNGNSGEREFKETIEPGCWLYTLTHKNRPSQIKKLLKSLFDLQPVDQCSLLKSYSISKDSFGRTMLRCTINPAYIVRHEAGKHYRSVPAAKIPSSRKATRLRQLLKLNGVSEFEKLNHGLPFSRLLKLTNRSSIKLLRHVSERIHELFALHRYDSERGDDIVNTIKYEVESDHFFEYITITKQTGAYAYLGIGEDSTDSSRPLQFYRNIHKQFTPKEFRKICLRALPLLQQQFGSGLHSELIQDSRNNINYHFYLEDLLINLKFGSTEQLAN</sequence>
<accession>A0ABW0VYK9</accession>
<name>A0ABW0VYK9_9BACL</name>
<reference evidence="2" key="1">
    <citation type="journal article" date="2019" name="Int. J. Syst. Evol. Microbiol.">
        <title>The Global Catalogue of Microorganisms (GCM) 10K type strain sequencing project: providing services to taxonomists for standard genome sequencing and annotation.</title>
        <authorList>
            <consortium name="The Broad Institute Genomics Platform"/>
            <consortium name="The Broad Institute Genome Sequencing Center for Infectious Disease"/>
            <person name="Wu L."/>
            <person name="Ma J."/>
        </authorList>
    </citation>
    <scope>NUCLEOTIDE SEQUENCE [LARGE SCALE GENOMIC DNA]</scope>
    <source>
        <strain evidence="2">CGMCC 1.3240</strain>
    </source>
</reference>
<evidence type="ECO:0000313" key="2">
    <source>
        <dbReference type="Proteomes" id="UP001596047"/>
    </source>
</evidence>
<proteinExistence type="predicted"/>
<gene>
    <name evidence="1" type="ORF">ACFPYJ_18265</name>
</gene>
<dbReference type="Proteomes" id="UP001596047">
    <property type="component" value="Unassembled WGS sequence"/>
</dbReference>
<dbReference type="RefSeq" id="WP_379189611.1">
    <property type="nucleotide sequence ID" value="NZ_JBHSOW010000066.1"/>
</dbReference>
<comment type="caution">
    <text evidence="1">The sequence shown here is derived from an EMBL/GenBank/DDBJ whole genome shotgun (WGS) entry which is preliminary data.</text>
</comment>
<organism evidence="1 2">
    <name type="scientific">Paenibacillus solisilvae</name>
    <dbReference type="NCBI Taxonomy" id="2486751"/>
    <lineage>
        <taxon>Bacteria</taxon>
        <taxon>Bacillati</taxon>
        <taxon>Bacillota</taxon>
        <taxon>Bacilli</taxon>
        <taxon>Bacillales</taxon>
        <taxon>Paenibacillaceae</taxon>
        <taxon>Paenibacillus</taxon>
    </lineage>
</organism>
<evidence type="ECO:0000313" key="1">
    <source>
        <dbReference type="EMBL" id="MFC5651015.1"/>
    </source>
</evidence>
<dbReference type="EMBL" id="JBHSOW010000066">
    <property type="protein sequence ID" value="MFC5651015.1"/>
    <property type="molecule type" value="Genomic_DNA"/>
</dbReference>